<reference evidence="2 3" key="2">
    <citation type="journal article" date="2018" name="New Phytol.">
        <title>High intraspecific genome diversity in the model arbuscular mycorrhizal symbiont Rhizophagus irregularis.</title>
        <authorList>
            <person name="Chen E.C.H."/>
            <person name="Morin E."/>
            <person name="Beaudet D."/>
            <person name="Noel J."/>
            <person name="Yildirir G."/>
            <person name="Ndikumana S."/>
            <person name="Charron P."/>
            <person name="St-Onge C."/>
            <person name="Giorgi J."/>
            <person name="Kruger M."/>
            <person name="Marton T."/>
            <person name="Ropars J."/>
            <person name="Grigoriev I.V."/>
            <person name="Hainaut M."/>
            <person name="Henrissat B."/>
            <person name="Roux C."/>
            <person name="Martin F."/>
            <person name="Corradi N."/>
        </authorList>
    </citation>
    <scope>NUCLEOTIDE SEQUENCE [LARGE SCALE GENOMIC DNA]</scope>
    <source>
        <strain evidence="2 3">DAOM 197198</strain>
    </source>
</reference>
<evidence type="ECO:0000313" key="2">
    <source>
        <dbReference type="EMBL" id="POG64884.1"/>
    </source>
</evidence>
<comment type="caution">
    <text evidence="2">The sequence shown here is derived from an EMBL/GenBank/DDBJ whole genome shotgun (WGS) entry which is preliminary data.</text>
</comment>
<organism evidence="2 3">
    <name type="scientific">Rhizophagus irregularis (strain DAOM 181602 / DAOM 197198 / MUCL 43194)</name>
    <name type="common">Arbuscular mycorrhizal fungus</name>
    <name type="synonym">Glomus intraradices</name>
    <dbReference type="NCBI Taxonomy" id="747089"/>
    <lineage>
        <taxon>Eukaryota</taxon>
        <taxon>Fungi</taxon>
        <taxon>Fungi incertae sedis</taxon>
        <taxon>Mucoromycota</taxon>
        <taxon>Glomeromycotina</taxon>
        <taxon>Glomeromycetes</taxon>
        <taxon>Glomerales</taxon>
        <taxon>Glomeraceae</taxon>
        <taxon>Rhizophagus</taxon>
    </lineage>
</organism>
<accession>A0A2P4PHK9</accession>
<proteinExistence type="predicted"/>
<reference evidence="2 3" key="1">
    <citation type="journal article" date="2013" name="Proc. Natl. Acad. Sci. U.S.A.">
        <title>Genome of an arbuscular mycorrhizal fungus provides insight into the oldest plant symbiosis.</title>
        <authorList>
            <person name="Tisserant E."/>
            <person name="Malbreil M."/>
            <person name="Kuo A."/>
            <person name="Kohler A."/>
            <person name="Symeonidi A."/>
            <person name="Balestrini R."/>
            <person name="Charron P."/>
            <person name="Duensing N."/>
            <person name="Frei Dit Frey N."/>
            <person name="Gianinazzi-Pearson V."/>
            <person name="Gilbert L.B."/>
            <person name="Handa Y."/>
            <person name="Herr J.R."/>
            <person name="Hijri M."/>
            <person name="Koul R."/>
            <person name="Kawaguchi M."/>
            <person name="Krajinski F."/>
            <person name="Lammers P.J."/>
            <person name="Masclaux F.G."/>
            <person name="Murat C."/>
            <person name="Morin E."/>
            <person name="Ndikumana S."/>
            <person name="Pagni M."/>
            <person name="Petitpierre D."/>
            <person name="Requena N."/>
            <person name="Rosikiewicz P."/>
            <person name="Riley R."/>
            <person name="Saito K."/>
            <person name="San Clemente H."/>
            <person name="Shapiro H."/>
            <person name="van Tuinen D."/>
            <person name="Becard G."/>
            <person name="Bonfante P."/>
            <person name="Paszkowski U."/>
            <person name="Shachar-Hill Y.Y."/>
            <person name="Tuskan G.A."/>
            <person name="Young P.W."/>
            <person name="Sanders I.R."/>
            <person name="Henrissat B."/>
            <person name="Rensing S.A."/>
            <person name="Grigoriev I.V."/>
            <person name="Corradi N."/>
            <person name="Roux C."/>
            <person name="Martin F."/>
        </authorList>
    </citation>
    <scope>NUCLEOTIDE SEQUENCE [LARGE SCALE GENOMIC DNA]</scope>
    <source>
        <strain evidence="2 3">DAOM 197198</strain>
    </source>
</reference>
<dbReference type="EMBL" id="AUPC02000228">
    <property type="protein sequence ID" value="POG64884.1"/>
    <property type="molecule type" value="Genomic_DNA"/>
</dbReference>
<protein>
    <submittedName>
        <fullName evidence="2">Uncharacterized protein</fullName>
    </submittedName>
</protein>
<evidence type="ECO:0000256" key="1">
    <source>
        <dbReference type="SAM" id="Phobius"/>
    </source>
</evidence>
<feature type="transmembrane region" description="Helical" evidence="1">
    <location>
        <begin position="36"/>
        <end position="60"/>
    </location>
</feature>
<dbReference type="AlphaFoldDB" id="A0A2P4PHK9"/>
<keyword evidence="1" id="KW-1133">Transmembrane helix</keyword>
<keyword evidence="1" id="KW-0472">Membrane</keyword>
<sequence>MNGLLFESMNGYSLFFFSSLLVQSALTLLYSAPFFFLSLTLVFLAILSAAVGSIIIASLIDVFSCSTKISSLYSFIIFTTLTGEV</sequence>
<name>A0A2P4PHK9_RHIID</name>
<dbReference type="Proteomes" id="UP000018888">
    <property type="component" value="Unassembled WGS sequence"/>
</dbReference>
<keyword evidence="1" id="KW-0812">Transmembrane</keyword>
<evidence type="ECO:0000313" key="3">
    <source>
        <dbReference type="Proteomes" id="UP000018888"/>
    </source>
</evidence>
<keyword evidence="3" id="KW-1185">Reference proteome</keyword>
<gene>
    <name evidence="2" type="ORF">GLOIN_2v1670888</name>
</gene>
<feature type="transmembrane region" description="Helical" evidence="1">
    <location>
        <begin position="12"/>
        <end position="30"/>
    </location>
</feature>